<gene>
    <name evidence="2" type="ORF">DNK47_01215</name>
</gene>
<keyword evidence="3" id="KW-1185">Reference proteome</keyword>
<accession>A0A328PNC6</accession>
<organism evidence="2 3">
    <name type="scientific">Mycoplasma wenyonii</name>
    <dbReference type="NCBI Taxonomy" id="65123"/>
    <lineage>
        <taxon>Bacteria</taxon>
        <taxon>Bacillati</taxon>
        <taxon>Mycoplasmatota</taxon>
        <taxon>Mollicutes</taxon>
        <taxon>Mycoplasmataceae</taxon>
        <taxon>Mycoplasma</taxon>
    </lineage>
</organism>
<dbReference type="AlphaFoldDB" id="A0A328PNC6"/>
<dbReference type="RefSeq" id="WP_112665197.1">
    <property type="nucleotide sequence ID" value="NZ_QKVO01000002.1"/>
</dbReference>
<comment type="caution">
    <text evidence="2">The sequence shown here is derived from an EMBL/GenBank/DDBJ whole genome shotgun (WGS) entry which is preliminary data.</text>
</comment>
<evidence type="ECO:0000313" key="3">
    <source>
        <dbReference type="Proteomes" id="UP000249762"/>
    </source>
</evidence>
<keyword evidence="1" id="KW-0472">Membrane</keyword>
<dbReference type="Proteomes" id="UP000249762">
    <property type="component" value="Unassembled WGS sequence"/>
</dbReference>
<keyword evidence="1" id="KW-1133">Transmembrane helix</keyword>
<reference evidence="3" key="1">
    <citation type="submission" date="2018-06" db="EMBL/GenBank/DDBJ databases">
        <authorList>
            <person name="Martinez Ocampo F."/>
            <person name="Quiroz Castaneda R.E."/>
            <person name="Rojas Lopez X."/>
        </authorList>
    </citation>
    <scope>NUCLEOTIDE SEQUENCE [LARGE SCALE GENOMIC DNA]</scope>
    <source>
        <strain evidence="3">INIFAP02</strain>
    </source>
</reference>
<feature type="transmembrane region" description="Helical" evidence="1">
    <location>
        <begin position="6"/>
        <end position="25"/>
    </location>
</feature>
<sequence length="76" mass="8000">MIPFKIFAPVLIGVTGLGWVISGIVQRPAPKTIKDFVKMSSDGRCITEFIKDRDGVAPTINCQNGGGSNSCCSAGK</sequence>
<proteinExistence type="predicted"/>
<keyword evidence="1" id="KW-0812">Transmembrane</keyword>
<evidence type="ECO:0000256" key="1">
    <source>
        <dbReference type="SAM" id="Phobius"/>
    </source>
</evidence>
<protein>
    <submittedName>
        <fullName evidence="2">Uncharacterized protein</fullName>
    </submittedName>
</protein>
<name>A0A328PNC6_9MOLU</name>
<evidence type="ECO:0000313" key="2">
    <source>
        <dbReference type="EMBL" id="RAO95225.1"/>
    </source>
</evidence>
<dbReference type="EMBL" id="QKVO01000002">
    <property type="protein sequence ID" value="RAO95225.1"/>
    <property type="molecule type" value="Genomic_DNA"/>
</dbReference>